<evidence type="ECO:0000313" key="2">
    <source>
        <dbReference type="Proteomes" id="UP000294933"/>
    </source>
</evidence>
<dbReference type="EMBL" id="ML170256">
    <property type="protein sequence ID" value="TDL15942.1"/>
    <property type="molecule type" value="Genomic_DNA"/>
</dbReference>
<dbReference type="OrthoDB" id="2884925at2759"/>
<protein>
    <submittedName>
        <fullName evidence="1">Uncharacterized protein</fullName>
    </submittedName>
</protein>
<dbReference type="STRING" id="50990.A0A4Y7PM65"/>
<dbReference type="SUPFAM" id="SSF52047">
    <property type="entry name" value="RNI-like"/>
    <property type="match status" value="1"/>
</dbReference>
<dbReference type="Proteomes" id="UP000294933">
    <property type="component" value="Unassembled WGS sequence"/>
</dbReference>
<dbReference type="Gene3D" id="1.20.1280.50">
    <property type="match status" value="1"/>
</dbReference>
<evidence type="ECO:0000313" key="1">
    <source>
        <dbReference type="EMBL" id="TDL15942.1"/>
    </source>
</evidence>
<gene>
    <name evidence="1" type="ORF">BD410DRAFT_795873</name>
</gene>
<organism evidence="1 2">
    <name type="scientific">Rickenella mellea</name>
    <dbReference type="NCBI Taxonomy" id="50990"/>
    <lineage>
        <taxon>Eukaryota</taxon>
        <taxon>Fungi</taxon>
        <taxon>Dikarya</taxon>
        <taxon>Basidiomycota</taxon>
        <taxon>Agaricomycotina</taxon>
        <taxon>Agaricomycetes</taxon>
        <taxon>Hymenochaetales</taxon>
        <taxon>Rickenellaceae</taxon>
        <taxon>Rickenella</taxon>
    </lineage>
</organism>
<accession>A0A4Y7PM65</accession>
<dbReference type="AlphaFoldDB" id="A0A4Y7PM65"/>
<keyword evidence="2" id="KW-1185">Reference proteome</keyword>
<sequence length="537" mass="60779">MRIWSHRGRVIADNASGRADKTLGRSKDIFALRKQPGDRHSESKPMTISQRLPPELLLLIFVRAVHAQFSSGHDSKDRLTSISISHVCQYWRQLTLSCPGIWSCIDTSWRTLAIEFVQRSRAAPLTVFLGLTRRPSVAVVAAMNVVLGKKQVKRIRELRVSADDMNYLNLDFCHRIRASHLQSLSLDNTPHTAAFISSRYPWILSGTLKSLVVNNLYIPQDPDPQMLRNLTRLKITGDARPPALIPRVFDIVKMLQMCPELEEFEFVNGSHVDDMTPPHMTADLRCLRHIHLTMNSRACQVLLSRLTLRPTVNFDIDVSRHREPPEVHPTFSFGNYDALDLGVTYEGRLRMKAYNMKDVENQHTVEVLSIYGRNPEVATVDFTSLQIYFDAMLSQVHSLSIHFDTDGTSTNAKSRWIMWTDILMDLPSLISLTIKVGSHHKMLTPTEIVASLMKALGERDAYERLCLCYSLRTFVLDGIPFTGAAGKSALSHLISFAAAREVGEARIATIDISNCIGVKYRNVQALECFVDEVIWKR</sequence>
<proteinExistence type="predicted"/>
<name>A0A4Y7PM65_9AGAM</name>
<dbReference type="VEuPathDB" id="FungiDB:BD410DRAFT_795873"/>
<reference evidence="1 2" key="1">
    <citation type="submission" date="2018-06" db="EMBL/GenBank/DDBJ databases">
        <title>A transcriptomic atlas of mushroom development highlights an independent origin of complex multicellularity.</title>
        <authorList>
            <consortium name="DOE Joint Genome Institute"/>
            <person name="Krizsan K."/>
            <person name="Almasi E."/>
            <person name="Merenyi Z."/>
            <person name="Sahu N."/>
            <person name="Viragh M."/>
            <person name="Koszo T."/>
            <person name="Mondo S."/>
            <person name="Kiss B."/>
            <person name="Balint B."/>
            <person name="Kues U."/>
            <person name="Barry K."/>
            <person name="Hegedus J.C."/>
            <person name="Henrissat B."/>
            <person name="Johnson J."/>
            <person name="Lipzen A."/>
            <person name="Ohm R."/>
            <person name="Nagy I."/>
            <person name="Pangilinan J."/>
            <person name="Yan J."/>
            <person name="Xiong Y."/>
            <person name="Grigoriev I.V."/>
            <person name="Hibbett D.S."/>
            <person name="Nagy L.G."/>
        </authorList>
    </citation>
    <scope>NUCLEOTIDE SEQUENCE [LARGE SCALE GENOMIC DNA]</scope>
    <source>
        <strain evidence="1 2">SZMC22713</strain>
    </source>
</reference>